<dbReference type="InterPro" id="IPR011701">
    <property type="entry name" value="MFS"/>
</dbReference>
<dbReference type="SUPFAM" id="SSF103473">
    <property type="entry name" value="MFS general substrate transporter"/>
    <property type="match status" value="1"/>
</dbReference>
<accession>A0A8T0F7X1</accession>
<organism evidence="9 10">
    <name type="scientific">Argiope bruennichi</name>
    <name type="common">Wasp spider</name>
    <name type="synonym">Aranea bruennichi</name>
    <dbReference type="NCBI Taxonomy" id="94029"/>
    <lineage>
        <taxon>Eukaryota</taxon>
        <taxon>Metazoa</taxon>
        <taxon>Ecdysozoa</taxon>
        <taxon>Arthropoda</taxon>
        <taxon>Chelicerata</taxon>
        <taxon>Arachnida</taxon>
        <taxon>Araneae</taxon>
        <taxon>Araneomorphae</taxon>
        <taxon>Entelegynae</taxon>
        <taxon>Araneoidea</taxon>
        <taxon>Araneidae</taxon>
        <taxon>Argiope</taxon>
    </lineage>
</organism>
<dbReference type="GO" id="GO:0016020">
    <property type="term" value="C:membrane"/>
    <property type="evidence" value="ECO:0007669"/>
    <property type="project" value="UniProtKB-SubCell"/>
</dbReference>
<evidence type="ECO:0000256" key="5">
    <source>
        <dbReference type="ARBA" id="ARBA00022989"/>
    </source>
</evidence>
<dbReference type="InterPro" id="IPR037663">
    <property type="entry name" value="Mosmo"/>
</dbReference>
<feature type="transmembrane region" description="Helical" evidence="7">
    <location>
        <begin position="458"/>
        <end position="477"/>
    </location>
</feature>
<feature type="transmembrane region" description="Helical" evidence="7">
    <location>
        <begin position="604"/>
        <end position="624"/>
    </location>
</feature>
<feature type="transmembrane region" description="Helical" evidence="7">
    <location>
        <begin position="506"/>
        <end position="529"/>
    </location>
</feature>
<dbReference type="Gene3D" id="1.20.1250.20">
    <property type="entry name" value="MFS general substrate transporter like domains"/>
    <property type="match status" value="2"/>
</dbReference>
<gene>
    <name evidence="9" type="ORF">HNY73_008892</name>
</gene>
<dbReference type="PROSITE" id="PS50850">
    <property type="entry name" value="MFS"/>
    <property type="match status" value="1"/>
</dbReference>
<evidence type="ECO:0000313" key="10">
    <source>
        <dbReference type="Proteomes" id="UP000807504"/>
    </source>
</evidence>
<dbReference type="Pfam" id="PF07690">
    <property type="entry name" value="MFS_1"/>
    <property type="match status" value="1"/>
</dbReference>
<keyword evidence="3 7" id="KW-0812">Transmembrane</keyword>
<dbReference type="InterPro" id="IPR050382">
    <property type="entry name" value="MFS_Na/Anion_cotransporter"/>
</dbReference>
<feature type="transmembrane region" description="Helical" evidence="7">
    <location>
        <begin position="131"/>
        <end position="151"/>
    </location>
</feature>
<feature type="transmembrane region" description="Helical" evidence="7">
    <location>
        <begin position="423"/>
        <end position="446"/>
    </location>
</feature>
<feature type="transmembrane region" description="Helical" evidence="7">
    <location>
        <begin position="644"/>
        <end position="663"/>
    </location>
</feature>
<feature type="domain" description="Major facilitator superfamily (MFS) profile" evidence="8">
    <location>
        <begin position="51"/>
        <end position="482"/>
    </location>
</feature>
<evidence type="ECO:0000256" key="3">
    <source>
        <dbReference type="ARBA" id="ARBA00022692"/>
    </source>
</evidence>
<evidence type="ECO:0000256" key="7">
    <source>
        <dbReference type="SAM" id="Phobius"/>
    </source>
</evidence>
<dbReference type="FunFam" id="1.20.1250.20:FF:000003">
    <property type="entry name" value="Solute carrier family 17 member 3"/>
    <property type="match status" value="1"/>
</dbReference>
<sequence>MTLLDAFEELCHFFCGCLIGNPKRGYLPARYVLSFLLIWAKCLEYAQRVCLSVTIVAMINHTALDAGTNDSTSADDTCDVPQGINVTTPEEEGDFVWSPSTQGIILGAYFYGYVCTQVVGGRFAEVFGGKWVLGLSILIASFLTLGTPIAADIGVAAMVVIRAMMGMIHGVCMPTAFALFGHWAPVEERSTLIALCVVGDNIGTILTMPLTGYLCQYGFAGGWPSVYYILGIVGFVWFFFWFFLAYNRPSEHPRISRIEIDYIQKGQIQFAEEQKLPVPWKKALTSMPVWTVAIVSFCSTWGFITLLTKLPTYLEVVLHVPIQKNGLVNSLVYASICITLFLSSYLSDYLRTIKHMNSTKVRKGFEFIALVGPAVCTGLIPVARCDRISVIALLTLAMAFLGFAGGGHVSIVADMAPHHSASIFGFVNTVGCVAGIISPMAAGFLLDNAHASVEQWSIVYYISSGFYLLGAIIFTIWGSAERQSWAQSTYSDKLLSIPYLQKQGQYTLTVISGALFLSANIFAIISLVLPDWIVSDVGGNTRLGLLRNCMTIYGRKQLCFAPSLQPEWMLSLICIIIGCICVSSTVGLLLLSHWNEHVVPYARWVGFSAMVLFCLAAVIFPMGFTMEEIGGEAYQLPSSHQVGLSYIFFVLALWITVISELFAGKVCMPHF</sequence>
<evidence type="ECO:0000256" key="1">
    <source>
        <dbReference type="ARBA" id="ARBA00004141"/>
    </source>
</evidence>
<evidence type="ECO:0000313" key="9">
    <source>
        <dbReference type="EMBL" id="KAF8787277.1"/>
    </source>
</evidence>
<evidence type="ECO:0000256" key="6">
    <source>
        <dbReference type="ARBA" id="ARBA00023136"/>
    </source>
</evidence>
<protein>
    <submittedName>
        <fullName evidence="9">Sialin like protein</fullName>
    </submittedName>
</protein>
<evidence type="ECO:0000259" key="8">
    <source>
        <dbReference type="PROSITE" id="PS50850"/>
    </source>
</evidence>
<keyword evidence="10" id="KW-1185">Reference proteome</keyword>
<feature type="transmembrane region" description="Helical" evidence="7">
    <location>
        <begin position="192"/>
        <end position="214"/>
    </location>
</feature>
<dbReference type="InterPro" id="IPR036259">
    <property type="entry name" value="MFS_trans_sf"/>
</dbReference>
<name>A0A8T0F7X1_ARGBR</name>
<dbReference type="GO" id="GO:0006820">
    <property type="term" value="P:monoatomic anion transport"/>
    <property type="evidence" value="ECO:0007669"/>
    <property type="project" value="TreeGrafter"/>
</dbReference>
<keyword evidence="2" id="KW-0813">Transport</keyword>
<feature type="transmembrane region" description="Helical" evidence="7">
    <location>
        <begin position="157"/>
        <end position="180"/>
    </location>
</feature>
<evidence type="ECO:0000256" key="4">
    <source>
        <dbReference type="ARBA" id="ARBA00022847"/>
    </source>
</evidence>
<dbReference type="Pfam" id="PF18800">
    <property type="entry name" value="Atthog"/>
    <property type="match status" value="1"/>
</dbReference>
<feature type="transmembrane region" description="Helical" evidence="7">
    <location>
        <begin position="568"/>
        <end position="592"/>
    </location>
</feature>
<keyword evidence="4" id="KW-0769">Symport</keyword>
<dbReference type="PANTHER" id="PTHR11662">
    <property type="entry name" value="SOLUTE CARRIER FAMILY 17"/>
    <property type="match status" value="1"/>
</dbReference>
<feature type="transmembrane region" description="Helical" evidence="7">
    <location>
        <begin position="367"/>
        <end position="384"/>
    </location>
</feature>
<feature type="transmembrane region" description="Helical" evidence="7">
    <location>
        <begin position="289"/>
        <end position="307"/>
    </location>
</feature>
<comment type="subcellular location">
    <subcellularLocation>
        <location evidence="1">Membrane</location>
        <topology evidence="1">Multi-pass membrane protein</topology>
    </subcellularLocation>
</comment>
<keyword evidence="6 7" id="KW-0472">Membrane</keyword>
<dbReference type="Proteomes" id="UP000807504">
    <property type="component" value="Unassembled WGS sequence"/>
</dbReference>
<dbReference type="GO" id="GO:0015293">
    <property type="term" value="F:symporter activity"/>
    <property type="evidence" value="ECO:0007669"/>
    <property type="project" value="UniProtKB-KW"/>
</dbReference>
<feature type="transmembrane region" description="Helical" evidence="7">
    <location>
        <begin position="226"/>
        <end position="246"/>
    </location>
</feature>
<keyword evidence="5 7" id="KW-1133">Transmembrane helix</keyword>
<feature type="transmembrane region" description="Helical" evidence="7">
    <location>
        <begin position="327"/>
        <end position="346"/>
    </location>
</feature>
<feature type="transmembrane region" description="Helical" evidence="7">
    <location>
        <begin position="390"/>
        <end position="411"/>
    </location>
</feature>
<reference evidence="9" key="2">
    <citation type="submission" date="2020-06" db="EMBL/GenBank/DDBJ databases">
        <authorList>
            <person name="Sheffer M."/>
        </authorList>
    </citation>
    <scope>NUCLEOTIDE SEQUENCE</scope>
</reference>
<dbReference type="PANTHER" id="PTHR11662:SF399">
    <property type="entry name" value="FI19708P1-RELATED"/>
    <property type="match status" value="1"/>
</dbReference>
<dbReference type="EMBL" id="JABXBU010000015">
    <property type="protein sequence ID" value="KAF8787277.1"/>
    <property type="molecule type" value="Genomic_DNA"/>
</dbReference>
<dbReference type="InterPro" id="IPR020846">
    <property type="entry name" value="MFS_dom"/>
</dbReference>
<comment type="caution">
    <text evidence="9">The sequence shown here is derived from an EMBL/GenBank/DDBJ whole genome shotgun (WGS) entry which is preliminary data.</text>
</comment>
<evidence type="ECO:0000256" key="2">
    <source>
        <dbReference type="ARBA" id="ARBA00022448"/>
    </source>
</evidence>
<dbReference type="FunFam" id="1.20.1250.20:FF:000423">
    <property type="entry name" value="Putative inorganic phosphate cotransporter-like Protein"/>
    <property type="match status" value="1"/>
</dbReference>
<dbReference type="AlphaFoldDB" id="A0A8T0F7X1"/>
<proteinExistence type="predicted"/>
<reference evidence="9" key="1">
    <citation type="journal article" date="2020" name="bioRxiv">
        <title>Chromosome-level reference genome of the European wasp spider Argiope bruennichi: a resource for studies on range expansion and evolutionary adaptation.</title>
        <authorList>
            <person name="Sheffer M.M."/>
            <person name="Hoppe A."/>
            <person name="Krehenwinkel H."/>
            <person name="Uhl G."/>
            <person name="Kuss A.W."/>
            <person name="Jensen L."/>
            <person name="Jensen C."/>
            <person name="Gillespie R.G."/>
            <person name="Hoff K.J."/>
            <person name="Prost S."/>
        </authorList>
    </citation>
    <scope>NUCLEOTIDE SEQUENCE</scope>
</reference>